<evidence type="ECO:0000256" key="15">
    <source>
        <dbReference type="PROSITE-ProRule" id="PRU00560"/>
    </source>
</evidence>
<sequence length="1091" mass="117161">MSRSYALRRRPAPASVPIDLDSSQRAVVEHPGGPLLVLAGPGTGKTTTLVELVADQVERRGLRPDQVLVLTFSRKAAEHLRARLVARLAGAPGAPTATTFHAFCYGLVTEFADPETYGQPPVLLSAPEQDVRIRELLHDPPESGRVRWPRDLKAAVAARGMAPELARMLSQVRALGMDPEELAEAGQRQGRDDWVATGAFLEEYLQVLDGQRLMDYSEVVHRARLIAASPQHQPTLRDRFRLVVVDEYQDTDPAQVGLLRGLAGDGRDLVVVGDPDQAVYAFRGADVGGILSFPRAFRTSDGSPARVLALASTRRFGENILNASRRVAERLPLPPGLDEASRRAFRHPQPLNPPYGSGQVDVATFTSPAAEAETIADTLRRAHLDDGIEWSQMAVLVRSGARSIPRLRRTLTAAGVPVQVAGDEVPLNAEPAVKVLLMALRAVLAIVALRHSGASPSTASQVDPEALLTSPLCRLDPREVRHLAQRLRAGDRRPSATVLLEAVLDPLATSSVRSPEAGAAGRLARTLHTAADLVQTEESAEQVLWHIWSRSPWPDRLAADAQSGGATSAAADRDLDAVCALFDLAARAEERQARRRVSAFLDEVDSQQIPGRSLAEQGDRAEAVRLLTAHRSKGLEWRLVVVAGVQEGVWPDVRHRGSLLGVDRLMAGGERAPAAPSTSSVVADERRLFYVALTRARERLVVTAVASPADDGDQPSRFLADLVGTPAATSADSMDMLRDGAKGRPRRPLSLRGLLGDLRAKLEATDDPVVRGALARRIAAIASVNGPGGPLLRAARPETWWGVLEPTQSPVPVRPGDEPLALSGSAIDGLTSCPLRWFLGREGGGSTAQTSATGFGSIVHALAAAVVSGEVPADIDAMRAHLDRVWSQLDFVVPWAGVKERREAEDALVRFLAWHLAERGRQPVAVEHEFSVSFDVGGEPVIVRGSMDRVEVDEQGRVVVVDFKTGKSQPKEDDIAKHAQLGAYQLAVRHGAVDELVGSGAPLGGAELVQLRKSVRNRTKIQHQPALAGDSFADEQLSSVVRTVRDEAFAATPGGHCIHCQFATCCPAQAEGAFLLSAQRADRSAEETSDV</sequence>
<dbReference type="CDD" id="cd17932">
    <property type="entry name" value="DEXQc_UvrD"/>
    <property type="match status" value="1"/>
</dbReference>
<dbReference type="GO" id="GO:0004527">
    <property type="term" value="F:exonuclease activity"/>
    <property type="evidence" value="ECO:0007669"/>
    <property type="project" value="UniProtKB-KW"/>
</dbReference>
<dbReference type="InterPro" id="IPR013986">
    <property type="entry name" value="DExx_box_DNA_helicase_dom_sf"/>
</dbReference>
<keyword evidence="6 15" id="KW-0347">Helicase</keyword>
<keyword evidence="4" id="KW-0227">DNA damage</keyword>
<dbReference type="PROSITE" id="PS51217">
    <property type="entry name" value="UVRD_HELICASE_CTER"/>
    <property type="match status" value="1"/>
</dbReference>
<keyword evidence="9" id="KW-0238">DNA-binding</keyword>
<dbReference type="InterPro" id="IPR014016">
    <property type="entry name" value="UvrD-like_ATP-bd"/>
</dbReference>
<evidence type="ECO:0000256" key="12">
    <source>
        <dbReference type="ARBA" id="ARBA00034617"/>
    </source>
</evidence>
<dbReference type="EMBL" id="CADCUD010000085">
    <property type="protein sequence ID" value="CAA9328852.1"/>
    <property type="molecule type" value="Genomic_DNA"/>
</dbReference>
<evidence type="ECO:0000256" key="9">
    <source>
        <dbReference type="ARBA" id="ARBA00023125"/>
    </source>
</evidence>
<keyword evidence="7" id="KW-0269">Exonuclease</keyword>
<keyword evidence="2" id="KW-0540">Nuclease</keyword>
<keyword evidence="3 15" id="KW-0547">Nucleotide-binding</keyword>
<dbReference type="GO" id="GO:0000725">
    <property type="term" value="P:recombinational repair"/>
    <property type="evidence" value="ECO:0007669"/>
    <property type="project" value="TreeGrafter"/>
</dbReference>
<evidence type="ECO:0000256" key="6">
    <source>
        <dbReference type="ARBA" id="ARBA00022806"/>
    </source>
</evidence>
<evidence type="ECO:0000256" key="5">
    <source>
        <dbReference type="ARBA" id="ARBA00022801"/>
    </source>
</evidence>
<dbReference type="Pfam" id="PF12705">
    <property type="entry name" value="PDDEXK_1"/>
    <property type="match status" value="1"/>
</dbReference>
<evidence type="ECO:0000256" key="11">
    <source>
        <dbReference type="ARBA" id="ARBA00023235"/>
    </source>
</evidence>
<dbReference type="GO" id="GO:0005829">
    <property type="term" value="C:cytosol"/>
    <property type="evidence" value="ECO:0007669"/>
    <property type="project" value="TreeGrafter"/>
</dbReference>
<dbReference type="GO" id="GO:0033202">
    <property type="term" value="C:DNA helicase complex"/>
    <property type="evidence" value="ECO:0007669"/>
    <property type="project" value="TreeGrafter"/>
</dbReference>
<evidence type="ECO:0000256" key="10">
    <source>
        <dbReference type="ARBA" id="ARBA00023204"/>
    </source>
</evidence>
<dbReference type="Gene3D" id="3.90.320.10">
    <property type="match status" value="1"/>
</dbReference>
<evidence type="ECO:0000256" key="13">
    <source>
        <dbReference type="ARBA" id="ARBA00034808"/>
    </source>
</evidence>
<comment type="catalytic activity">
    <reaction evidence="14">
        <text>ATP + H2O = ADP + phosphate + H(+)</text>
        <dbReference type="Rhea" id="RHEA:13065"/>
        <dbReference type="ChEBI" id="CHEBI:15377"/>
        <dbReference type="ChEBI" id="CHEBI:15378"/>
        <dbReference type="ChEBI" id="CHEBI:30616"/>
        <dbReference type="ChEBI" id="CHEBI:43474"/>
        <dbReference type="ChEBI" id="CHEBI:456216"/>
        <dbReference type="EC" id="5.6.2.4"/>
    </reaction>
</comment>
<proteinExistence type="inferred from homology"/>
<dbReference type="PANTHER" id="PTHR11070:SF59">
    <property type="entry name" value="DNA 3'-5' HELICASE"/>
    <property type="match status" value="1"/>
</dbReference>
<gene>
    <name evidence="18" type="ORF">AVDCRST_MAG46-1301</name>
</gene>
<dbReference type="InterPro" id="IPR014017">
    <property type="entry name" value="DNA_helicase_UvrD-like_C"/>
</dbReference>
<keyword evidence="5 15" id="KW-0378">Hydrolase</keyword>
<organism evidence="18">
    <name type="scientific">uncultured Nocardioidaceae bacterium</name>
    <dbReference type="NCBI Taxonomy" id="253824"/>
    <lineage>
        <taxon>Bacteria</taxon>
        <taxon>Bacillati</taxon>
        <taxon>Actinomycetota</taxon>
        <taxon>Actinomycetes</taxon>
        <taxon>Propionibacteriales</taxon>
        <taxon>Nocardioidaceae</taxon>
        <taxon>environmental samples</taxon>
    </lineage>
</organism>
<comment type="similarity">
    <text evidence="1">Belongs to the helicase family. UvrD subfamily.</text>
</comment>
<dbReference type="PANTHER" id="PTHR11070">
    <property type="entry name" value="UVRD / RECB / PCRA DNA HELICASE FAMILY MEMBER"/>
    <property type="match status" value="1"/>
</dbReference>
<dbReference type="InterPro" id="IPR000212">
    <property type="entry name" value="DNA_helicase_UvrD/REP"/>
</dbReference>
<dbReference type="Pfam" id="PF00580">
    <property type="entry name" value="UvrD-helicase"/>
    <property type="match status" value="1"/>
</dbReference>
<dbReference type="Pfam" id="PF13361">
    <property type="entry name" value="UvrD_C"/>
    <property type="match status" value="1"/>
</dbReference>
<reference evidence="18" key="1">
    <citation type="submission" date="2020-02" db="EMBL/GenBank/DDBJ databases">
        <authorList>
            <person name="Meier V. D."/>
        </authorList>
    </citation>
    <scope>NUCLEOTIDE SEQUENCE</scope>
    <source>
        <strain evidence="18">AVDCRST_MAG46</strain>
    </source>
</reference>
<name>A0A6J4LDJ6_9ACTN</name>
<dbReference type="Gene3D" id="1.10.486.10">
    <property type="entry name" value="PCRA, domain 4"/>
    <property type="match status" value="1"/>
</dbReference>
<evidence type="ECO:0000313" key="18">
    <source>
        <dbReference type="EMBL" id="CAA9328852.1"/>
    </source>
</evidence>
<keyword evidence="8 15" id="KW-0067">ATP-binding</keyword>
<protein>
    <recommendedName>
        <fullName evidence="13">DNA 3'-5' helicase</fullName>
        <ecNumber evidence="13">5.6.2.4</ecNumber>
    </recommendedName>
</protein>
<keyword evidence="10" id="KW-0234">DNA repair</keyword>
<evidence type="ECO:0000259" key="17">
    <source>
        <dbReference type="PROSITE" id="PS51217"/>
    </source>
</evidence>
<dbReference type="GO" id="GO:0043138">
    <property type="term" value="F:3'-5' DNA helicase activity"/>
    <property type="evidence" value="ECO:0007669"/>
    <property type="project" value="UniProtKB-EC"/>
</dbReference>
<dbReference type="PROSITE" id="PS51198">
    <property type="entry name" value="UVRD_HELICASE_ATP_BIND"/>
    <property type="match status" value="1"/>
</dbReference>
<evidence type="ECO:0000256" key="8">
    <source>
        <dbReference type="ARBA" id="ARBA00022840"/>
    </source>
</evidence>
<evidence type="ECO:0000259" key="16">
    <source>
        <dbReference type="PROSITE" id="PS51198"/>
    </source>
</evidence>
<comment type="catalytic activity">
    <reaction evidence="12">
        <text>Couples ATP hydrolysis with the unwinding of duplex DNA by translocating in the 3'-5' direction.</text>
        <dbReference type="EC" id="5.6.2.4"/>
    </reaction>
</comment>
<evidence type="ECO:0000256" key="4">
    <source>
        <dbReference type="ARBA" id="ARBA00022763"/>
    </source>
</evidence>
<dbReference type="EC" id="5.6.2.4" evidence="13"/>
<evidence type="ECO:0000256" key="14">
    <source>
        <dbReference type="ARBA" id="ARBA00048988"/>
    </source>
</evidence>
<dbReference type="Gene3D" id="1.10.10.160">
    <property type="match status" value="1"/>
</dbReference>
<feature type="binding site" evidence="15">
    <location>
        <begin position="39"/>
        <end position="46"/>
    </location>
    <ligand>
        <name>ATP</name>
        <dbReference type="ChEBI" id="CHEBI:30616"/>
    </ligand>
</feature>
<dbReference type="InterPro" id="IPR011604">
    <property type="entry name" value="PDDEXK-like_dom_sf"/>
</dbReference>
<evidence type="ECO:0000256" key="7">
    <source>
        <dbReference type="ARBA" id="ARBA00022839"/>
    </source>
</evidence>
<evidence type="ECO:0000256" key="2">
    <source>
        <dbReference type="ARBA" id="ARBA00022722"/>
    </source>
</evidence>
<dbReference type="Gene3D" id="3.40.50.300">
    <property type="entry name" value="P-loop containing nucleotide triphosphate hydrolases"/>
    <property type="match status" value="2"/>
</dbReference>
<dbReference type="GO" id="GO:0003677">
    <property type="term" value="F:DNA binding"/>
    <property type="evidence" value="ECO:0007669"/>
    <property type="project" value="UniProtKB-KW"/>
</dbReference>
<dbReference type="GO" id="GO:0005524">
    <property type="term" value="F:ATP binding"/>
    <property type="evidence" value="ECO:0007669"/>
    <property type="project" value="UniProtKB-UniRule"/>
</dbReference>
<accession>A0A6J4LDJ6</accession>
<dbReference type="AlphaFoldDB" id="A0A6J4LDJ6"/>
<feature type="domain" description="UvrD-like helicase C-terminal" evidence="17">
    <location>
        <begin position="318"/>
        <end position="634"/>
    </location>
</feature>
<dbReference type="InterPro" id="IPR027417">
    <property type="entry name" value="P-loop_NTPase"/>
</dbReference>
<keyword evidence="11" id="KW-0413">Isomerase</keyword>
<evidence type="ECO:0000256" key="1">
    <source>
        <dbReference type="ARBA" id="ARBA00009922"/>
    </source>
</evidence>
<evidence type="ECO:0000256" key="3">
    <source>
        <dbReference type="ARBA" id="ARBA00022741"/>
    </source>
</evidence>
<dbReference type="SUPFAM" id="SSF52540">
    <property type="entry name" value="P-loop containing nucleoside triphosphate hydrolases"/>
    <property type="match status" value="1"/>
</dbReference>
<dbReference type="InterPro" id="IPR038726">
    <property type="entry name" value="PDDEXK_AddAB-type"/>
</dbReference>
<feature type="domain" description="UvrD-like helicase ATP-binding" evidence="16">
    <location>
        <begin position="18"/>
        <end position="317"/>
    </location>
</feature>